<dbReference type="InterPro" id="IPR003593">
    <property type="entry name" value="AAA+_ATPase"/>
</dbReference>
<dbReference type="SMART" id="SM00382">
    <property type="entry name" value="AAA"/>
    <property type="match status" value="1"/>
</dbReference>
<dbReference type="EMBL" id="BDGJ01000101">
    <property type="protein sequence ID" value="GAW92870.1"/>
    <property type="molecule type" value="Genomic_DNA"/>
</dbReference>
<dbReference type="CDD" id="cd00009">
    <property type="entry name" value="AAA"/>
    <property type="match status" value="1"/>
</dbReference>
<evidence type="ECO:0000259" key="1">
    <source>
        <dbReference type="SMART" id="SM00382"/>
    </source>
</evidence>
<feature type="domain" description="AAA+ ATPase" evidence="1">
    <location>
        <begin position="264"/>
        <end position="433"/>
    </location>
</feature>
<reference evidence="3" key="1">
    <citation type="journal article" date="2017" name="Appl. Environ. Microbiol.">
        <title>Genomic analysis of Calderihabitans maritimus KKC1, a thermophilic hydrogenogenic carboxydotrophic bacterium isolated from marine sediment.</title>
        <authorList>
            <person name="Omae K."/>
            <person name="Yoneda Y."/>
            <person name="Fukuyama Y."/>
            <person name="Yoshida T."/>
            <person name="Sako Y."/>
        </authorList>
    </citation>
    <scope>NUCLEOTIDE SEQUENCE [LARGE SCALE GENOMIC DNA]</scope>
    <source>
        <strain evidence="3">KKC1</strain>
    </source>
</reference>
<dbReference type="AlphaFoldDB" id="A0A1Z5HUA8"/>
<keyword evidence="3" id="KW-1185">Reference proteome</keyword>
<evidence type="ECO:0000313" key="2">
    <source>
        <dbReference type="EMBL" id="GAW92870.1"/>
    </source>
</evidence>
<protein>
    <recommendedName>
        <fullName evidence="1">AAA+ ATPase domain-containing protein</fullName>
    </recommendedName>
</protein>
<dbReference type="Pfam" id="PF05673">
    <property type="entry name" value="DUF815"/>
    <property type="match status" value="1"/>
</dbReference>
<comment type="caution">
    <text evidence="2">The sequence shown here is derived from an EMBL/GenBank/DDBJ whole genome shotgun (WGS) entry which is preliminary data.</text>
</comment>
<dbReference type="InterPro" id="IPR027417">
    <property type="entry name" value="P-loop_NTPase"/>
</dbReference>
<dbReference type="SUPFAM" id="SSF52540">
    <property type="entry name" value="P-loop containing nucleoside triphosphate hydrolases"/>
    <property type="match status" value="1"/>
</dbReference>
<accession>A0A1Z5HUA8</accession>
<dbReference type="Gene3D" id="3.40.50.300">
    <property type="entry name" value="P-loop containing nucleotide triphosphate hydrolases"/>
    <property type="match status" value="1"/>
</dbReference>
<evidence type="ECO:0000313" key="3">
    <source>
        <dbReference type="Proteomes" id="UP000197032"/>
    </source>
</evidence>
<gene>
    <name evidence="2" type="ORF">KKC1_20180</name>
</gene>
<sequence>MTSYQNQINTKVLQWKMAVSQLTVYHQLVHDPIFSELVQLIDGIYRQQPQAEALVENYHRLCAKLLETAEMYQGPVVGNAWQNHLLDLILKDDNIFSRKAEKVALEEIGISLREALAHDLRRLQLLFNLKSTELQQLIIERFSAAWPDKDFPLASEEWPGWDQVIPLHSTNNSYLFQAKLQIKKLLADAADWGLLVPKLAKYFATMGSGIVGSYWAFRWERQGSNGRLVGIPDPDPIRFSDLIGYEKQRQQVIDNTEKFLAGAPANNILLYGDRGTGKSSTVKALLHEYAHRGLRLVEVHKDHLQDYHQIIRLLKQRPQKFILFIDDLSFEEHETQYKELKAVLEGGLEPRPKNVLIYATSNRRHLVKEYFHDRNDNGESGEVRRQDTLQEKLSLADRFGLTVIFTTPTQKEYLDIVMGLAKQRGLEIEPNQLRRMALQWELTQNSRSCRTARQFIDQMVPGVLSDLR</sequence>
<dbReference type="OrthoDB" id="9812140at2"/>
<dbReference type="PANTHER" id="PTHR42935:SF1">
    <property type="entry name" value="SLR0930 PROTEIN"/>
    <property type="match status" value="1"/>
</dbReference>
<dbReference type="RefSeq" id="WP_088554131.1">
    <property type="nucleotide sequence ID" value="NZ_BDGJ01000101.1"/>
</dbReference>
<dbReference type="Proteomes" id="UP000197032">
    <property type="component" value="Unassembled WGS sequence"/>
</dbReference>
<dbReference type="PANTHER" id="PTHR42935">
    <property type="entry name" value="SLR0930 PROTEIN"/>
    <property type="match status" value="1"/>
</dbReference>
<name>A0A1Z5HUA8_9FIRM</name>
<dbReference type="InterPro" id="IPR008533">
    <property type="entry name" value="DUF815"/>
</dbReference>
<organism evidence="2 3">
    <name type="scientific">Calderihabitans maritimus</name>
    <dbReference type="NCBI Taxonomy" id="1246530"/>
    <lineage>
        <taxon>Bacteria</taxon>
        <taxon>Bacillati</taxon>
        <taxon>Bacillota</taxon>
        <taxon>Clostridia</taxon>
        <taxon>Neomoorellales</taxon>
        <taxon>Calderihabitantaceae</taxon>
        <taxon>Calderihabitans</taxon>
    </lineage>
</organism>
<proteinExistence type="predicted"/>